<dbReference type="SUPFAM" id="SSF103473">
    <property type="entry name" value="MFS general substrate transporter"/>
    <property type="match status" value="1"/>
</dbReference>
<keyword evidence="1" id="KW-0812">Transmembrane</keyword>
<name>A0A3M2IRE1_9CELL</name>
<reference evidence="2 3" key="1">
    <citation type="submission" date="2018-10" db="EMBL/GenBank/DDBJ databases">
        <title>Isolation, diversity and antifungal activity of actinobacteria from wheat.</title>
        <authorList>
            <person name="Han C."/>
        </authorList>
    </citation>
    <scope>NUCLEOTIDE SEQUENCE [LARGE SCALE GENOMIC DNA]</scope>
    <source>
        <strain evidence="2 3">NEAU-YY56</strain>
    </source>
</reference>
<feature type="transmembrane region" description="Helical" evidence="1">
    <location>
        <begin position="9"/>
        <end position="27"/>
    </location>
</feature>
<dbReference type="AlphaFoldDB" id="A0A3M2IRE1"/>
<evidence type="ECO:0000256" key="1">
    <source>
        <dbReference type="SAM" id="Phobius"/>
    </source>
</evidence>
<gene>
    <name evidence="2" type="ORF">EBM89_18550</name>
</gene>
<keyword evidence="1" id="KW-0472">Membrane</keyword>
<dbReference type="InterPro" id="IPR021517">
    <property type="entry name" value="DUF3180"/>
</dbReference>
<evidence type="ECO:0000313" key="2">
    <source>
        <dbReference type="EMBL" id="RMI03739.1"/>
    </source>
</evidence>
<sequence length="164" mass="17219">MQRTRVRTLVLIAVLATGLGWLVVRLVGSRGHTLPQVPWAMVAVLVLIAAVVLGMGWSVRQYLRGKHPSLDPLRAARTAVLAKASCYTGALLAGWYVAQVLDVLGDLGIEAQASRAASAGLAVLGSVVLLVVGLVVEWFCRIPPQDPEERAPGATDPTPPAAAT</sequence>
<dbReference type="InterPro" id="IPR036259">
    <property type="entry name" value="MFS_trans_sf"/>
</dbReference>
<feature type="transmembrane region" description="Helical" evidence="1">
    <location>
        <begin position="118"/>
        <end position="140"/>
    </location>
</feature>
<organism evidence="2 3">
    <name type="scientific">Cellulomonas triticagri</name>
    <dbReference type="NCBI Taxonomy" id="2483352"/>
    <lineage>
        <taxon>Bacteria</taxon>
        <taxon>Bacillati</taxon>
        <taxon>Actinomycetota</taxon>
        <taxon>Actinomycetes</taxon>
        <taxon>Micrococcales</taxon>
        <taxon>Cellulomonadaceae</taxon>
        <taxon>Cellulomonas</taxon>
    </lineage>
</organism>
<feature type="transmembrane region" description="Helical" evidence="1">
    <location>
        <begin position="39"/>
        <end position="59"/>
    </location>
</feature>
<dbReference type="Proteomes" id="UP000269289">
    <property type="component" value="Unassembled WGS sequence"/>
</dbReference>
<keyword evidence="3" id="KW-1185">Reference proteome</keyword>
<feature type="transmembrane region" description="Helical" evidence="1">
    <location>
        <begin position="80"/>
        <end position="98"/>
    </location>
</feature>
<accession>A0A3M2IRE1</accession>
<dbReference type="Pfam" id="PF11377">
    <property type="entry name" value="DUF3180"/>
    <property type="match status" value="1"/>
</dbReference>
<proteinExistence type="predicted"/>
<evidence type="ECO:0000313" key="3">
    <source>
        <dbReference type="Proteomes" id="UP000269289"/>
    </source>
</evidence>
<dbReference type="OrthoDB" id="3257239at2"/>
<keyword evidence="1" id="KW-1133">Transmembrane helix</keyword>
<dbReference type="EMBL" id="RFFI01000150">
    <property type="protein sequence ID" value="RMI03739.1"/>
    <property type="molecule type" value="Genomic_DNA"/>
</dbReference>
<protein>
    <submittedName>
        <fullName evidence="2">DUF3180 domain-containing protein</fullName>
    </submittedName>
</protein>
<comment type="caution">
    <text evidence="2">The sequence shown here is derived from an EMBL/GenBank/DDBJ whole genome shotgun (WGS) entry which is preliminary data.</text>
</comment>
<dbReference type="RefSeq" id="WP_122151103.1">
    <property type="nucleotide sequence ID" value="NZ_RFFI01000150.1"/>
</dbReference>